<sequence length="442" mass="51366">MFFWLYIVSVAVVYNWVFIIARQCFSQLQVRFMTLWFVMDYICDIIYGMDIMVEFRTAYLDQGLLVRDLKKLRQNYLATVKFKLDMISILPFDFLYFGLGTRFTLCRLLRLLRIHRVVKLFQRGETKSSYPNLLQTFAVVLVILLVFHWNACFYFAISESIGFGSDKWVYPNLSSNNYDKLSRQYLYSFYWSTRMMITGESENPPETDMELLFVVADLTVGYLTFAALVGQFGAILGHIMRARVEFITHSNSIKQYMNNHKVNNDLQERVISWIDYMWHKKRSLDHERILKKLPEKLRGQIAVHVYLAVLRHVPVFADCEPGLLREIVVKLRSQVFSPGDYICRKGDVGREMYIVNSGCLQVVGDDGTTVLAILSEGSYFGEISILNLSGIGNRRTAAVRSVGFSDLLCLSKDDLLEAMSDYPEARMRLEERGRELLNRTHK</sequence>
<dbReference type="KEGG" id="nve:5505991"/>
<dbReference type="PROSITE" id="PS00888">
    <property type="entry name" value="CNMP_BINDING_1"/>
    <property type="match status" value="1"/>
</dbReference>
<dbReference type="AlphaFoldDB" id="A7SNW2"/>
<evidence type="ECO:0000259" key="10">
    <source>
        <dbReference type="PROSITE" id="PS50042"/>
    </source>
</evidence>
<dbReference type="InterPro" id="IPR014710">
    <property type="entry name" value="RmlC-like_jellyroll"/>
</dbReference>
<keyword evidence="4 9" id="KW-1133">Transmembrane helix</keyword>
<evidence type="ECO:0000256" key="5">
    <source>
        <dbReference type="ARBA" id="ARBA00023065"/>
    </source>
</evidence>
<dbReference type="SUPFAM" id="SSF81324">
    <property type="entry name" value="Voltage-gated potassium channels"/>
    <property type="match status" value="1"/>
</dbReference>
<dbReference type="InterPro" id="IPR005821">
    <property type="entry name" value="Ion_trans_dom"/>
</dbReference>
<dbReference type="PROSITE" id="PS00889">
    <property type="entry name" value="CNMP_BINDING_2"/>
    <property type="match status" value="1"/>
</dbReference>
<dbReference type="EMBL" id="DS469724">
    <property type="protein sequence ID" value="EDO34633.1"/>
    <property type="molecule type" value="Genomic_DNA"/>
</dbReference>
<dbReference type="Proteomes" id="UP000001593">
    <property type="component" value="Unassembled WGS sequence"/>
</dbReference>
<dbReference type="InterPro" id="IPR018488">
    <property type="entry name" value="cNMP-bd_CS"/>
</dbReference>
<dbReference type="Pfam" id="PF00027">
    <property type="entry name" value="cNMP_binding"/>
    <property type="match status" value="1"/>
</dbReference>
<dbReference type="SMART" id="SM00100">
    <property type="entry name" value="cNMP"/>
    <property type="match status" value="1"/>
</dbReference>
<dbReference type="Gene3D" id="1.10.287.70">
    <property type="match status" value="1"/>
</dbReference>
<evidence type="ECO:0000256" key="8">
    <source>
        <dbReference type="ARBA" id="ARBA00023303"/>
    </source>
</evidence>
<dbReference type="InParanoid" id="A7SNW2"/>
<dbReference type="FunFam" id="2.60.120.10:FF:000002">
    <property type="entry name" value="Cyclic nucleotide gated channel alpha 1a"/>
    <property type="match status" value="1"/>
</dbReference>
<evidence type="ECO:0000256" key="7">
    <source>
        <dbReference type="ARBA" id="ARBA00023286"/>
    </source>
</evidence>
<evidence type="ECO:0000256" key="9">
    <source>
        <dbReference type="SAM" id="Phobius"/>
    </source>
</evidence>
<keyword evidence="2" id="KW-0813">Transport</keyword>
<keyword evidence="3 9" id="KW-0812">Transmembrane</keyword>
<accession>A7SNW2</accession>
<name>A7SNW2_NEMVE</name>
<dbReference type="PANTHER" id="PTHR45638">
    <property type="entry name" value="CYCLIC NUCLEOTIDE-GATED CATION CHANNEL SUBUNIT A"/>
    <property type="match status" value="1"/>
</dbReference>
<feature type="transmembrane region" description="Helical" evidence="9">
    <location>
        <begin position="94"/>
        <end position="112"/>
    </location>
</feature>
<dbReference type="Gene3D" id="1.10.287.630">
    <property type="entry name" value="Helix hairpin bin"/>
    <property type="match status" value="1"/>
</dbReference>
<evidence type="ECO:0000313" key="12">
    <source>
        <dbReference type="Proteomes" id="UP000001593"/>
    </source>
</evidence>
<evidence type="ECO:0000256" key="4">
    <source>
        <dbReference type="ARBA" id="ARBA00022989"/>
    </source>
</evidence>
<protein>
    <recommendedName>
        <fullName evidence="10">Cyclic nucleotide-binding domain-containing protein</fullName>
    </recommendedName>
</protein>
<dbReference type="STRING" id="45351.A7SNW2"/>
<dbReference type="GO" id="GO:0017071">
    <property type="term" value="C:intracellular cyclic nucleotide activated cation channel complex"/>
    <property type="evidence" value="ECO:0000318"/>
    <property type="project" value="GO_Central"/>
</dbReference>
<dbReference type="Pfam" id="PF00520">
    <property type="entry name" value="Ion_trans"/>
    <property type="match status" value="1"/>
</dbReference>
<dbReference type="FunFam" id="1.10.287.70:FF:000072">
    <property type="entry name" value="Cyclic nucleotide gated channel beta 3"/>
    <property type="match status" value="1"/>
</dbReference>
<keyword evidence="7" id="KW-1071">Ligand-gated ion channel</keyword>
<feature type="transmembrane region" description="Helical" evidence="9">
    <location>
        <begin position="32"/>
        <end position="49"/>
    </location>
</feature>
<gene>
    <name evidence="11" type="ORF">NEMVEDRAFT_v1g125284</name>
</gene>
<organism evidence="11 12">
    <name type="scientific">Nematostella vectensis</name>
    <name type="common">Starlet sea anemone</name>
    <dbReference type="NCBI Taxonomy" id="45351"/>
    <lineage>
        <taxon>Eukaryota</taxon>
        <taxon>Metazoa</taxon>
        <taxon>Cnidaria</taxon>
        <taxon>Anthozoa</taxon>
        <taxon>Hexacorallia</taxon>
        <taxon>Actiniaria</taxon>
        <taxon>Edwardsiidae</taxon>
        <taxon>Nematostella</taxon>
    </lineage>
</organism>
<dbReference type="GO" id="GO:0005223">
    <property type="term" value="F:intracellularly cGMP-activated cation channel activity"/>
    <property type="evidence" value="ECO:0000318"/>
    <property type="project" value="GO_Central"/>
</dbReference>
<keyword evidence="5" id="KW-0406">Ion transport</keyword>
<feature type="transmembrane region" description="Helical" evidence="9">
    <location>
        <begin position="133"/>
        <end position="157"/>
    </location>
</feature>
<dbReference type="GO" id="GO:0098655">
    <property type="term" value="P:monoatomic cation transmembrane transport"/>
    <property type="evidence" value="ECO:0000318"/>
    <property type="project" value="GO_Central"/>
</dbReference>
<dbReference type="InterPro" id="IPR050866">
    <property type="entry name" value="CNG_cation_channel"/>
</dbReference>
<dbReference type="FunFam" id="1.10.287.630:FF:000001">
    <property type="entry name" value="Cyclic nucleotide-gated channel alpha 3"/>
    <property type="match status" value="1"/>
</dbReference>
<dbReference type="PROSITE" id="PS50042">
    <property type="entry name" value="CNMP_BINDING_3"/>
    <property type="match status" value="1"/>
</dbReference>
<dbReference type="PhylomeDB" id="A7SNW2"/>
<dbReference type="OMA" id="YFGLDYP"/>
<proteinExistence type="predicted"/>
<dbReference type="InterPro" id="IPR000595">
    <property type="entry name" value="cNMP-bd_dom"/>
</dbReference>
<dbReference type="SUPFAM" id="SSF51206">
    <property type="entry name" value="cAMP-binding domain-like"/>
    <property type="match status" value="1"/>
</dbReference>
<dbReference type="HOGENOM" id="CLU_005746_12_2_1"/>
<evidence type="ECO:0000313" key="11">
    <source>
        <dbReference type="EMBL" id="EDO34633.1"/>
    </source>
</evidence>
<evidence type="ECO:0000256" key="2">
    <source>
        <dbReference type="ARBA" id="ARBA00022448"/>
    </source>
</evidence>
<dbReference type="InterPro" id="IPR018490">
    <property type="entry name" value="cNMP-bd_dom_sf"/>
</dbReference>
<keyword evidence="6 9" id="KW-0472">Membrane</keyword>
<keyword evidence="12" id="KW-1185">Reference proteome</keyword>
<feature type="transmembrane region" description="Helical" evidence="9">
    <location>
        <begin position="211"/>
        <end position="236"/>
    </location>
</feature>
<dbReference type="GO" id="GO:0005886">
    <property type="term" value="C:plasma membrane"/>
    <property type="evidence" value="ECO:0000318"/>
    <property type="project" value="GO_Central"/>
</dbReference>
<dbReference type="Gene3D" id="2.60.120.10">
    <property type="entry name" value="Jelly Rolls"/>
    <property type="match status" value="1"/>
</dbReference>
<evidence type="ECO:0000256" key="6">
    <source>
        <dbReference type="ARBA" id="ARBA00023136"/>
    </source>
</evidence>
<feature type="domain" description="Cyclic nucleotide-binding" evidence="10">
    <location>
        <begin position="315"/>
        <end position="431"/>
    </location>
</feature>
<dbReference type="CDD" id="cd00038">
    <property type="entry name" value="CAP_ED"/>
    <property type="match status" value="1"/>
</dbReference>
<keyword evidence="8" id="KW-0407">Ion channel</keyword>
<evidence type="ECO:0000256" key="3">
    <source>
        <dbReference type="ARBA" id="ARBA00022692"/>
    </source>
</evidence>
<dbReference type="eggNOG" id="KOG0500">
    <property type="taxonomic scope" value="Eukaryota"/>
</dbReference>
<dbReference type="PANTHER" id="PTHR45638:SF11">
    <property type="entry name" value="CYCLIC NUCLEOTIDE-GATED CATION CHANNEL SUBUNIT A"/>
    <property type="match status" value="1"/>
</dbReference>
<dbReference type="OrthoDB" id="421226at2759"/>
<evidence type="ECO:0000256" key="1">
    <source>
        <dbReference type="ARBA" id="ARBA00004141"/>
    </source>
</evidence>
<comment type="subcellular location">
    <subcellularLocation>
        <location evidence="1">Membrane</location>
        <topology evidence="1">Multi-pass membrane protein</topology>
    </subcellularLocation>
</comment>
<reference evidence="11 12" key="1">
    <citation type="journal article" date="2007" name="Science">
        <title>Sea anemone genome reveals ancestral eumetazoan gene repertoire and genomic organization.</title>
        <authorList>
            <person name="Putnam N.H."/>
            <person name="Srivastava M."/>
            <person name="Hellsten U."/>
            <person name="Dirks B."/>
            <person name="Chapman J."/>
            <person name="Salamov A."/>
            <person name="Terry A."/>
            <person name="Shapiro H."/>
            <person name="Lindquist E."/>
            <person name="Kapitonov V.V."/>
            <person name="Jurka J."/>
            <person name="Genikhovich G."/>
            <person name="Grigoriev I.V."/>
            <person name="Lucas S.M."/>
            <person name="Steele R.E."/>
            <person name="Finnerty J.R."/>
            <person name="Technau U."/>
            <person name="Martindale M.Q."/>
            <person name="Rokhsar D.S."/>
        </authorList>
    </citation>
    <scope>NUCLEOTIDE SEQUENCE [LARGE SCALE GENOMIC DNA]</scope>
    <source>
        <strain evidence="12">CH2 X CH6</strain>
    </source>
</reference>
<feature type="transmembrane region" description="Helical" evidence="9">
    <location>
        <begin position="6"/>
        <end position="25"/>
    </location>
</feature>